<dbReference type="GO" id="GO:0097367">
    <property type="term" value="F:carbohydrate derivative binding"/>
    <property type="evidence" value="ECO:0007669"/>
    <property type="project" value="InterPro"/>
</dbReference>
<dbReference type="GO" id="GO:0016803">
    <property type="term" value="F:ether hydrolase activity"/>
    <property type="evidence" value="ECO:0007669"/>
    <property type="project" value="TreeGrafter"/>
</dbReference>
<evidence type="ECO:0000313" key="3">
    <source>
        <dbReference type="EMBL" id="SVC71986.1"/>
    </source>
</evidence>
<evidence type="ECO:0000259" key="2">
    <source>
        <dbReference type="PROSITE" id="PS51464"/>
    </source>
</evidence>
<protein>
    <recommendedName>
        <fullName evidence="2">SIS domain-containing protein</fullName>
    </recommendedName>
</protein>
<dbReference type="AlphaFoldDB" id="A0A382PFH9"/>
<dbReference type="SUPFAM" id="SSF53697">
    <property type="entry name" value="SIS domain"/>
    <property type="match status" value="1"/>
</dbReference>
<dbReference type="PANTHER" id="PTHR10088">
    <property type="entry name" value="GLUCOKINASE REGULATORY PROTEIN"/>
    <property type="match status" value="1"/>
</dbReference>
<dbReference type="EMBL" id="UINC01106960">
    <property type="protein sequence ID" value="SVC71986.1"/>
    <property type="molecule type" value="Genomic_DNA"/>
</dbReference>
<accession>A0A382PFH9</accession>
<dbReference type="NCBIfam" id="NF003915">
    <property type="entry name" value="PRK05441.1"/>
    <property type="match status" value="1"/>
</dbReference>
<dbReference type="GO" id="GO:0009254">
    <property type="term" value="P:peptidoglycan turnover"/>
    <property type="evidence" value="ECO:0007669"/>
    <property type="project" value="TreeGrafter"/>
</dbReference>
<feature type="non-terminal residue" evidence="3">
    <location>
        <position position="146"/>
    </location>
</feature>
<proteinExistence type="predicted"/>
<dbReference type="Gene3D" id="3.40.50.10490">
    <property type="entry name" value="Glucose-6-phosphate isomerase like protein, domain 1"/>
    <property type="match status" value="1"/>
</dbReference>
<dbReference type="PROSITE" id="PS51464">
    <property type="entry name" value="SIS"/>
    <property type="match status" value="1"/>
</dbReference>
<dbReference type="GO" id="GO:0016835">
    <property type="term" value="F:carbon-oxygen lyase activity"/>
    <property type="evidence" value="ECO:0007669"/>
    <property type="project" value="TreeGrafter"/>
</dbReference>
<keyword evidence="1" id="KW-0119">Carbohydrate metabolism</keyword>
<reference evidence="3" key="1">
    <citation type="submission" date="2018-05" db="EMBL/GenBank/DDBJ databases">
        <authorList>
            <person name="Lanie J.A."/>
            <person name="Ng W.-L."/>
            <person name="Kazmierczak K.M."/>
            <person name="Andrzejewski T.M."/>
            <person name="Davidsen T.M."/>
            <person name="Wayne K.J."/>
            <person name="Tettelin H."/>
            <person name="Glass J.I."/>
            <person name="Rusch D."/>
            <person name="Podicherti R."/>
            <person name="Tsui H.-C.T."/>
            <person name="Winkler M.E."/>
        </authorList>
    </citation>
    <scope>NUCLEOTIDE SEQUENCE</scope>
</reference>
<dbReference type="Pfam" id="PF22645">
    <property type="entry name" value="GKRP_SIS_N"/>
    <property type="match status" value="1"/>
</dbReference>
<name>A0A382PFH9_9ZZZZ</name>
<evidence type="ECO:0000256" key="1">
    <source>
        <dbReference type="ARBA" id="ARBA00023277"/>
    </source>
</evidence>
<dbReference type="InterPro" id="IPR040190">
    <property type="entry name" value="MURQ/GCKR"/>
</dbReference>
<gene>
    <name evidence="3" type="ORF">METZ01_LOCUS324840</name>
</gene>
<sequence length="146" mass="15786">MKSRGDLNTEQQNDRSLNIDEMSVKDVLTTINEEDRIISSAIERVMPEIEKTVELAVESLRSGGRIFYVGAGTSGRLGVLDASEMPPTFSAPKHWFIGIIAGGDKALRNSIEGAEDKPENAIRDLDQYSITDQDFVLGISGSGAAA</sequence>
<dbReference type="InterPro" id="IPR001347">
    <property type="entry name" value="SIS_dom"/>
</dbReference>
<feature type="domain" description="SIS" evidence="2">
    <location>
        <begin position="56"/>
        <end position="146"/>
    </location>
</feature>
<organism evidence="3">
    <name type="scientific">marine metagenome</name>
    <dbReference type="NCBI Taxonomy" id="408172"/>
    <lineage>
        <taxon>unclassified sequences</taxon>
        <taxon>metagenomes</taxon>
        <taxon>ecological metagenomes</taxon>
    </lineage>
</organism>
<dbReference type="GO" id="GO:0046348">
    <property type="term" value="P:amino sugar catabolic process"/>
    <property type="evidence" value="ECO:0007669"/>
    <property type="project" value="TreeGrafter"/>
</dbReference>
<dbReference type="InterPro" id="IPR046348">
    <property type="entry name" value="SIS_dom_sf"/>
</dbReference>
<dbReference type="PANTHER" id="PTHR10088:SF4">
    <property type="entry name" value="GLUCOKINASE REGULATORY PROTEIN"/>
    <property type="match status" value="1"/>
</dbReference>